<dbReference type="PIRSF" id="PIRSF005965">
    <property type="entry name" value="Chor_mut_AroH"/>
    <property type="match status" value="1"/>
</dbReference>
<dbReference type="Pfam" id="PF07736">
    <property type="entry name" value="CM_1"/>
    <property type="match status" value="1"/>
</dbReference>
<feature type="binding site" evidence="2">
    <location>
        <position position="107"/>
    </location>
    <ligand>
        <name>prephenate</name>
        <dbReference type="ChEBI" id="CHEBI:29934"/>
    </ligand>
</feature>
<evidence type="ECO:0000256" key="3">
    <source>
        <dbReference type="PROSITE-ProRule" id="PRU00514"/>
    </source>
</evidence>
<dbReference type="PANTHER" id="PTHR21164">
    <property type="entry name" value="CHORISMATE MUTASE"/>
    <property type="match status" value="1"/>
</dbReference>
<keyword evidence="5" id="KW-1185">Reference proteome</keyword>
<dbReference type="SUPFAM" id="SSF55298">
    <property type="entry name" value="YjgF-like"/>
    <property type="match status" value="1"/>
</dbReference>
<dbReference type="NCBIfam" id="TIGR01796">
    <property type="entry name" value="CM_mono_aroH"/>
    <property type="match status" value="1"/>
</dbReference>
<gene>
    <name evidence="4" type="primary">aroH_3</name>
    <name evidence="4" type="ORF">ACRB68_10580</name>
</gene>
<name>A0A7K0BPE0_9ACTN</name>
<dbReference type="InterPro" id="IPR035959">
    <property type="entry name" value="RutC-like_sf"/>
</dbReference>
<accession>A0A7K0BPE0</accession>
<keyword evidence="3 4" id="KW-0413">Isomerase</keyword>
<organism evidence="4 5">
    <name type="scientific">Actinomadura macrotermitis</name>
    <dbReference type="NCBI Taxonomy" id="2585200"/>
    <lineage>
        <taxon>Bacteria</taxon>
        <taxon>Bacillati</taxon>
        <taxon>Actinomycetota</taxon>
        <taxon>Actinomycetes</taxon>
        <taxon>Streptosporangiales</taxon>
        <taxon>Thermomonosporaceae</taxon>
        <taxon>Actinomadura</taxon>
    </lineage>
</organism>
<comment type="caution">
    <text evidence="4">The sequence shown here is derived from an EMBL/GenBank/DDBJ whole genome shotgun (WGS) entry which is preliminary data.</text>
</comment>
<evidence type="ECO:0000256" key="2">
    <source>
        <dbReference type="PIRSR" id="PIRSR005965-1"/>
    </source>
</evidence>
<dbReference type="OrthoDB" id="9802232at2"/>
<evidence type="ECO:0000313" key="4">
    <source>
        <dbReference type="EMBL" id="MQY03023.1"/>
    </source>
</evidence>
<dbReference type="GO" id="GO:0004106">
    <property type="term" value="F:chorismate mutase activity"/>
    <property type="evidence" value="ECO:0007669"/>
    <property type="project" value="UniProtKB-UniRule"/>
</dbReference>
<dbReference type="GO" id="GO:0046417">
    <property type="term" value="P:chorismate metabolic process"/>
    <property type="evidence" value="ECO:0007669"/>
    <property type="project" value="TreeGrafter"/>
</dbReference>
<dbReference type="GO" id="GO:0008652">
    <property type="term" value="P:amino acid biosynthetic process"/>
    <property type="evidence" value="ECO:0007669"/>
    <property type="project" value="UniProtKB-UniRule"/>
</dbReference>
<feature type="binding site" evidence="2">
    <location>
        <position position="7"/>
    </location>
    <ligand>
        <name>prephenate</name>
        <dbReference type="ChEBI" id="CHEBI:29934"/>
    </ligand>
</feature>
<proteinExistence type="predicted"/>
<sequence length="122" mass="13182">MTLHAIRGATQIELNTRDLILEATGQLVTELMVRNDLTADDLISVIFTATPDLTEAFPALGARRAGWTRVPMMCATEIAVPGAPPRIVRMLAHADLDRPRGSVSHVYLRGAAALRPDLALAE</sequence>
<reference evidence="4 5" key="1">
    <citation type="submission" date="2019-10" db="EMBL/GenBank/DDBJ databases">
        <title>Actinomadura rubteroloni sp. nov. and Actinomadura macrotermitis sp. nov., isolated from the gut of fungus growing-termite Macrotermes natalensis.</title>
        <authorList>
            <person name="Benndorf R."/>
            <person name="Martin K."/>
            <person name="Kuefner M."/>
            <person name="De Beer W."/>
            <person name="Kaster A.-K."/>
            <person name="Vollmers J."/>
            <person name="Poulsen M."/>
            <person name="Beemelmanns C."/>
        </authorList>
    </citation>
    <scope>NUCLEOTIDE SEQUENCE [LARGE SCALE GENOMIC DNA]</scope>
    <source>
        <strain evidence="4 5">RB68</strain>
    </source>
</reference>
<dbReference type="InterPro" id="IPR008243">
    <property type="entry name" value="Chorismate_mutase_AroH"/>
</dbReference>
<dbReference type="Gene3D" id="3.30.1330.40">
    <property type="entry name" value="RutC-like"/>
    <property type="match status" value="1"/>
</dbReference>
<evidence type="ECO:0000313" key="5">
    <source>
        <dbReference type="Proteomes" id="UP000487268"/>
    </source>
</evidence>
<dbReference type="Proteomes" id="UP000487268">
    <property type="component" value="Unassembled WGS sequence"/>
</dbReference>
<dbReference type="AlphaFoldDB" id="A0A7K0BPE0"/>
<dbReference type="EMBL" id="WEGH01000001">
    <property type="protein sequence ID" value="MQY03023.1"/>
    <property type="molecule type" value="Genomic_DNA"/>
</dbReference>
<dbReference type="GO" id="GO:0009073">
    <property type="term" value="P:aromatic amino acid family biosynthetic process"/>
    <property type="evidence" value="ECO:0007669"/>
    <property type="project" value="UniProtKB-UniRule"/>
</dbReference>
<comment type="catalytic activity">
    <reaction evidence="3">
        <text>chorismate = prephenate</text>
        <dbReference type="Rhea" id="RHEA:13897"/>
        <dbReference type="ChEBI" id="CHEBI:29748"/>
        <dbReference type="ChEBI" id="CHEBI:29934"/>
        <dbReference type="EC" id="5.4.99.5"/>
    </reaction>
</comment>
<dbReference type="EC" id="5.4.99.5" evidence="1 3"/>
<dbReference type="CDD" id="cd02185">
    <property type="entry name" value="AroH"/>
    <property type="match status" value="1"/>
</dbReference>
<dbReference type="RefSeq" id="WP_153531061.1">
    <property type="nucleotide sequence ID" value="NZ_WEGH01000001.1"/>
</dbReference>
<evidence type="ECO:0000256" key="1">
    <source>
        <dbReference type="NCBIfam" id="TIGR01796"/>
    </source>
</evidence>
<dbReference type="PROSITE" id="PS51167">
    <property type="entry name" value="CHORISMATE_MUT_1"/>
    <property type="match status" value="1"/>
</dbReference>
<feature type="binding site" evidence="2">
    <location>
        <position position="89"/>
    </location>
    <ligand>
        <name>prephenate</name>
        <dbReference type="ChEBI" id="CHEBI:29934"/>
    </ligand>
</feature>
<keyword evidence="2 3" id="KW-0057">Aromatic amino acid biosynthesis</keyword>
<keyword evidence="2 3" id="KW-0028">Amino-acid biosynthesis</keyword>
<dbReference type="PANTHER" id="PTHR21164:SF0">
    <property type="entry name" value="CHORISMATE MUTASE AROH"/>
    <property type="match status" value="1"/>
</dbReference>
<protein>
    <recommendedName>
        <fullName evidence="1 3">chorismate mutase</fullName>
        <ecNumber evidence="1 3">5.4.99.5</ecNumber>
    </recommendedName>
</protein>